<sequence length="320" mass="36172">MKSGASNSKKSQEGKGSIHTKTRNDSLRYLKTAIKDPLNIDSIIDRLMSIGKPNTGISTSISEEDLMDLLQTSRSIFMEQPMFLELKAPVCLVGDIHGQFTDLIRIFGKIGFPNKINYLFLGDYVDRGPMNIETITLLLAFKVKYPNNFFLLRGNHETQFVNRIYGFYEEINRRYQSPLLYETFQDVFNWMPLSACVADRILCMHGGLSPDLYKAGSLKILNSIQRPLPNPPNPSLPLDLLWADPDFQTDGFKISNRGVSCTFGPNTVKAICKKFKLDLICRAHQVVQDGYEFFAGRKLITLFSAPHYCGEFDNSAAVMI</sequence>
<proteinExistence type="predicted"/>
<evidence type="ECO:0000313" key="2">
    <source>
        <dbReference type="WBParaSite" id="PS1159_v2.g13443.t1"/>
    </source>
</evidence>
<reference evidence="2" key="1">
    <citation type="submission" date="2022-11" db="UniProtKB">
        <authorList>
            <consortium name="WormBaseParasite"/>
        </authorList>
    </citation>
    <scope>IDENTIFICATION</scope>
</reference>
<protein>
    <submittedName>
        <fullName evidence="2">Serine/threonine-protein phosphatase</fullName>
    </submittedName>
</protein>
<name>A0AC35F450_9BILA</name>
<dbReference type="Proteomes" id="UP000887580">
    <property type="component" value="Unplaced"/>
</dbReference>
<evidence type="ECO:0000313" key="1">
    <source>
        <dbReference type="Proteomes" id="UP000887580"/>
    </source>
</evidence>
<accession>A0AC35F450</accession>
<dbReference type="WBParaSite" id="PS1159_v2.g13443.t1">
    <property type="protein sequence ID" value="PS1159_v2.g13443.t1"/>
    <property type="gene ID" value="PS1159_v2.g13443"/>
</dbReference>
<organism evidence="1 2">
    <name type="scientific">Panagrolaimus sp. PS1159</name>
    <dbReference type="NCBI Taxonomy" id="55785"/>
    <lineage>
        <taxon>Eukaryota</taxon>
        <taxon>Metazoa</taxon>
        <taxon>Ecdysozoa</taxon>
        <taxon>Nematoda</taxon>
        <taxon>Chromadorea</taxon>
        <taxon>Rhabditida</taxon>
        <taxon>Tylenchina</taxon>
        <taxon>Panagrolaimomorpha</taxon>
        <taxon>Panagrolaimoidea</taxon>
        <taxon>Panagrolaimidae</taxon>
        <taxon>Panagrolaimus</taxon>
    </lineage>
</organism>